<evidence type="ECO:0000313" key="3">
    <source>
        <dbReference type="EMBL" id="GAW67382.1"/>
    </source>
</evidence>
<organism evidence="3 4">
    <name type="scientific">Geoanaerobacter pelophilus</name>
    <dbReference type="NCBI Taxonomy" id="60036"/>
    <lineage>
        <taxon>Bacteria</taxon>
        <taxon>Pseudomonadati</taxon>
        <taxon>Thermodesulfobacteriota</taxon>
        <taxon>Desulfuromonadia</taxon>
        <taxon>Geobacterales</taxon>
        <taxon>Geobacteraceae</taxon>
        <taxon>Geoanaerobacter</taxon>
    </lineage>
</organism>
<proteinExistence type="predicted"/>
<dbReference type="Pfam" id="PF12849">
    <property type="entry name" value="PBP_like_2"/>
    <property type="match status" value="1"/>
</dbReference>
<evidence type="ECO:0000313" key="4">
    <source>
        <dbReference type="Proteomes" id="UP000194153"/>
    </source>
</evidence>
<dbReference type="Proteomes" id="UP000194153">
    <property type="component" value="Unassembled WGS sequence"/>
</dbReference>
<reference evidence="4" key="1">
    <citation type="submission" date="2017-05" db="EMBL/GenBank/DDBJ databases">
        <title>Draft genome sequence of Geobacter pelophilus, a iron(III)-reducing bacteria.</title>
        <authorList>
            <person name="Aoyagi T."/>
            <person name="Koike H."/>
            <person name="Morita T."/>
            <person name="Sato Y."/>
            <person name="Habe H."/>
            <person name="Hori T."/>
        </authorList>
    </citation>
    <scope>NUCLEOTIDE SEQUENCE [LARGE SCALE GENOMIC DNA]</scope>
    <source>
        <strain evidence="4">Drf2</strain>
    </source>
</reference>
<feature type="domain" description="PBP" evidence="2">
    <location>
        <begin position="53"/>
        <end position="243"/>
    </location>
</feature>
<keyword evidence="4" id="KW-1185">Reference proteome</keyword>
<dbReference type="SUPFAM" id="SSF53850">
    <property type="entry name" value="Periplasmic binding protein-like II"/>
    <property type="match status" value="1"/>
</dbReference>
<dbReference type="PANTHER" id="PTHR30570:SF1">
    <property type="entry name" value="PHOSPHATE-BINDING PROTEIN PSTS"/>
    <property type="match status" value="1"/>
</dbReference>
<comment type="caution">
    <text evidence="3">The sequence shown here is derived from an EMBL/GenBank/DDBJ whole genome shotgun (WGS) entry which is preliminary data.</text>
</comment>
<dbReference type="Gene3D" id="3.40.190.10">
    <property type="entry name" value="Periplasmic binding protein-like II"/>
    <property type="match status" value="2"/>
</dbReference>
<accession>A0ABQ0MJX7</accession>
<evidence type="ECO:0000256" key="1">
    <source>
        <dbReference type="ARBA" id="ARBA00022729"/>
    </source>
</evidence>
<evidence type="ECO:0000259" key="2">
    <source>
        <dbReference type="Pfam" id="PF12849"/>
    </source>
</evidence>
<dbReference type="InterPro" id="IPR024370">
    <property type="entry name" value="PBP_domain"/>
</dbReference>
<keyword evidence="1" id="KW-0732">Signal</keyword>
<name>A0ABQ0MJX7_9BACT</name>
<gene>
    <name evidence="3" type="ORF">GPEL0_01r3177</name>
</gene>
<dbReference type="PANTHER" id="PTHR30570">
    <property type="entry name" value="PERIPLASMIC PHOSPHATE BINDING COMPONENT OF PHOSPHATE ABC TRANSPORTER"/>
    <property type="match status" value="1"/>
</dbReference>
<protein>
    <submittedName>
        <fullName evidence="3">ABC transporter substrate-binding protein</fullName>
    </submittedName>
</protein>
<dbReference type="InterPro" id="IPR050811">
    <property type="entry name" value="Phosphate_ABC_transporter"/>
</dbReference>
<sequence length="302" mass="32669">MQGREGNLSPLSRFRCVGFDHPEAQGSHPERRKLSMKSILAAVAVVLCSFLNANADAIKIAGSGQMLPLASALGKAYMKKHPGDVVEVNPKSLGQKNGVEAVSEGYIDIATSARRLGEEERRLQVKPYEVATVAGFFAVNASVPVRGLTSPQICDIYAGKITNWKQVGGKDARIVVLTRPEKDSTKIVMRQQVHGFAKVEEPATVLSKLRAKDMMTALASTPDAIGMVDAVNYADAGGKFIALKLDGKDITSSITGPVQHHYQFVLNKNPGAADLRFIQFVRSPEGQAIIRQEKANPVKFNM</sequence>
<dbReference type="EMBL" id="BDQG01000001">
    <property type="protein sequence ID" value="GAW67382.1"/>
    <property type="molecule type" value="Genomic_DNA"/>
</dbReference>